<dbReference type="EMBL" id="NBTY01000197">
    <property type="protein sequence ID" value="OTP67273.1"/>
    <property type="molecule type" value="Genomic_DNA"/>
</dbReference>
<accession>A0A242MFN6</accession>
<proteinExistence type="predicted"/>
<dbReference type="AlphaFoldDB" id="A0A242MFN6"/>
<evidence type="ECO:0000313" key="4">
    <source>
        <dbReference type="Proteomes" id="UP000195221"/>
    </source>
</evidence>
<protein>
    <submittedName>
        <fullName evidence="2">Uncharacterized protein</fullName>
    </submittedName>
</protein>
<evidence type="ECO:0000313" key="2">
    <source>
        <dbReference type="EMBL" id="OTP70112.1"/>
    </source>
</evidence>
<dbReference type="Proteomes" id="UP000194546">
    <property type="component" value="Unassembled WGS sequence"/>
</dbReference>
<comment type="caution">
    <text evidence="2">The sequence shown here is derived from an EMBL/GenBank/DDBJ whole genome shotgun (WGS) entry which is preliminary data.</text>
</comment>
<reference evidence="1 3" key="1">
    <citation type="submission" date="2017-03" db="EMBL/GenBank/DDBJ databases">
        <title>Genome analysis of strain PAMC 26510.</title>
        <authorList>
            <person name="Oh H.-M."/>
            <person name="Yang J.-A."/>
        </authorList>
    </citation>
    <scope>NUCLEOTIDE SEQUENCE [LARGE SCALE GENOMIC DNA]</scope>
    <source>
        <strain evidence="1 3">PAMC 26510</strain>
    </source>
</reference>
<evidence type="ECO:0000313" key="3">
    <source>
        <dbReference type="Proteomes" id="UP000194546"/>
    </source>
</evidence>
<organism evidence="2 4">
    <name type="scientific">Caballeronia sordidicola</name>
    <name type="common">Burkholderia sordidicola</name>
    <dbReference type="NCBI Taxonomy" id="196367"/>
    <lineage>
        <taxon>Bacteria</taxon>
        <taxon>Pseudomonadati</taxon>
        <taxon>Pseudomonadota</taxon>
        <taxon>Betaproteobacteria</taxon>
        <taxon>Burkholderiales</taxon>
        <taxon>Burkholderiaceae</taxon>
        <taxon>Caballeronia</taxon>
    </lineage>
</organism>
<gene>
    <name evidence="1" type="ORF">PAMC26510_31390</name>
    <name evidence="2" type="ORF">PAMC26577_27765</name>
</gene>
<sequence length="40" mass="4859">MTNARCFPRFPRRALTLAVKLRLFPAAFQIFRFSQRRARF</sequence>
<dbReference type="Proteomes" id="UP000195221">
    <property type="component" value="Unassembled WGS sequence"/>
</dbReference>
<name>A0A242MFN6_CABSO</name>
<dbReference type="EMBL" id="NBTZ01000111">
    <property type="protein sequence ID" value="OTP70112.1"/>
    <property type="molecule type" value="Genomic_DNA"/>
</dbReference>
<evidence type="ECO:0000313" key="1">
    <source>
        <dbReference type="EMBL" id="OTP67273.1"/>
    </source>
</evidence>
<reference evidence="2 4" key="2">
    <citation type="submission" date="2017-03" db="EMBL/GenBank/DDBJ databases">
        <title>Genome analysis of strain PAMC 26577.</title>
        <authorList>
            <person name="Oh H.-M."/>
            <person name="Yang J.-A."/>
        </authorList>
    </citation>
    <scope>NUCLEOTIDE SEQUENCE [LARGE SCALE GENOMIC DNA]</scope>
    <source>
        <strain evidence="2 4">PAMC 26577</strain>
    </source>
</reference>